<dbReference type="CDD" id="cd00185">
    <property type="entry name" value="TNFRSF"/>
    <property type="match status" value="1"/>
</dbReference>
<keyword evidence="3" id="KW-0812">Transmembrane</keyword>
<dbReference type="InterPro" id="IPR009030">
    <property type="entry name" value="Growth_fac_rcpt_cys_sf"/>
</dbReference>
<dbReference type="GO" id="GO:0016787">
    <property type="term" value="F:hydrolase activity"/>
    <property type="evidence" value="ECO:0007669"/>
    <property type="project" value="InterPro"/>
</dbReference>
<keyword evidence="8" id="KW-1185">Reference proteome</keyword>
<comment type="caution">
    <text evidence="7">The sequence shown here is derived from an EMBL/GenBank/DDBJ whole genome shotgun (WGS) entry which is preliminary data.</text>
</comment>
<dbReference type="InterPro" id="IPR036907">
    <property type="entry name" value="5'-Nucleotdase_C_sf"/>
</dbReference>
<feature type="transmembrane region" description="Helical" evidence="3">
    <location>
        <begin position="864"/>
        <end position="886"/>
    </location>
</feature>
<keyword evidence="3" id="KW-1133">Transmembrane helix</keyword>
<dbReference type="InterPro" id="IPR029052">
    <property type="entry name" value="Metallo-depent_PP-like"/>
</dbReference>
<sequence length="1140" mass="122091">MSHTIVAFLVLLWVLATASTGFRVSFISTSGTSPNYTTVQSRNYGGYAALSTAVSNLKTSLSATSVPYIALHGMNAIGFSTFSQYYKGFKEHIYLDAIGFQYITFGTRDFFYGPNMYANNFLATSPMTCIASNVLVSKSLPLSSYVHPYSVLNLTDSQTNQQAKFAIVAYTVQTFCSLSQCAEPVNGVAQIKVDDVIRSMTDFMKELLFVEKPDVVVALSSGTEFAFDVAVAKSVPGLDIILTSDDKATTTVPTVVQGTDGQNVLLVSDMTNLGFHGLARLDVTFANGAPTTWNVTVDPIMTCQGDPSPLSGCVTPNATMLQTLETDVAPILASLGVVVGSISTKLDGRQAEGGHPCRIGECAAGSALADAMLWQMGAQCDAAIVNGGSIRASLGPGPITMSDIGTMLPNANNIAIARLRGADVFDALANGLSRIYPASGAGRFPQVANINMTFNSANPGTLRLVSAQIYDQNQKTYVDIDPTGVYNLCVNDYMLNGGDGYTMLMAKSLYNFRQGAQLDVILKAYFKAKSPLPAPVGGRMANLVTQSSGASPPLIGSCTFSTTTNTTAGKLSDICDNGYRHTTDLTWTIAPANSPRSIYLTFSNFTFNGETDTLYLIDVSTKLPILVPSASAHGMVPANYTALPDAVGAPNMSAVAVRLVLNRPIEGSGLSITYTSDEDCPGGYILRENQCTACSAGTHVSKGKPACTPCMAGWVAPSEGLANCILCEKGTYNNVAGSTRCQSCDGGRLGTSPTQCDCPDGKVWNGLTCLQGHKSEAGPIAGVAVGVIVVAAATAYFVYRRRMATMKRRQQGVHKQKQLKTDVAMNRILQDIGHMVFEIALDCVECFLDWHAFLTVDDTDKYRIGFIVACIFQSLITFLSAAIRLYNIKALCSIRSKGVRLIAAGATTTSAEALRRIKSAETDADLHLALLNLKALRQKVIVTTAVAFPGVLKSLPMLIVSALIAKQENQGDGFNLLIAFGFNVFMFSVNCQQTLGWVTLKHSYLKQKRLTDARLNALGLQRPDAAHAGTRSLRSHRGRSEWMIQAAGGAIYPAQMKRSVTKKKGRATYLAQMKRAVTKKKGRATYLAQMKRSATKKKGRVPSADEALSDEEEGSNNIPSADMKRTATKKMGRTTYPAQI</sequence>
<dbReference type="SUPFAM" id="SSF55816">
    <property type="entry name" value="5'-nucleotidase (syn. UDP-sugar hydrolase), C-terminal domain"/>
    <property type="match status" value="1"/>
</dbReference>
<dbReference type="STRING" id="109895.A0A507DY63"/>
<dbReference type="Gene3D" id="3.90.780.10">
    <property type="entry name" value="5'-Nucleotidase, C-terminal domain"/>
    <property type="match status" value="1"/>
</dbReference>
<feature type="domain" description="Tyrosine-protein kinase ephrin type A/B receptor-like" evidence="6">
    <location>
        <begin position="719"/>
        <end position="750"/>
    </location>
</feature>
<evidence type="ECO:0000259" key="6">
    <source>
        <dbReference type="Pfam" id="PF07699"/>
    </source>
</evidence>
<dbReference type="InterPro" id="IPR006179">
    <property type="entry name" value="5_nucleotidase/apyrase"/>
</dbReference>
<protein>
    <submittedName>
        <fullName evidence="7">Uncharacterized protein</fullName>
    </submittedName>
</protein>
<evidence type="ECO:0000256" key="2">
    <source>
        <dbReference type="SAM" id="MobiDB-lite"/>
    </source>
</evidence>
<name>A0A507DY63_9FUNG</name>
<dbReference type="Gene3D" id="2.10.50.10">
    <property type="entry name" value="Tumor Necrosis Factor Receptor, subunit A, domain 2"/>
    <property type="match status" value="1"/>
</dbReference>
<evidence type="ECO:0000259" key="5">
    <source>
        <dbReference type="Pfam" id="PF02872"/>
    </source>
</evidence>
<dbReference type="Proteomes" id="UP000318582">
    <property type="component" value="Unassembled WGS sequence"/>
</dbReference>
<accession>A0A507DY63</accession>
<dbReference type="Gene3D" id="3.60.21.10">
    <property type="match status" value="1"/>
</dbReference>
<reference evidence="7 8" key="1">
    <citation type="journal article" date="2019" name="Sci. Rep.">
        <title>Comparative genomics of chytrid fungi reveal insights into the obligate biotrophic and pathogenic lifestyle of Synchytrium endobioticum.</title>
        <authorList>
            <person name="van de Vossenberg B.T.L.H."/>
            <person name="Warris S."/>
            <person name="Nguyen H.D.T."/>
            <person name="van Gent-Pelzer M.P.E."/>
            <person name="Joly D.L."/>
            <person name="van de Geest H.C."/>
            <person name="Bonants P.J.M."/>
            <person name="Smith D.S."/>
            <person name="Levesque C.A."/>
            <person name="van der Lee T.A.J."/>
        </authorList>
    </citation>
    <scope>NUCLEOTIDE SEQUENCE [LARGE SCALE GENOMIC DNA]</scope>
    <source>
        <strain evidence="7 8">CBS 809.83</strain>
    </source>
</reference>
<dbReference type="InterPro" id="IPR008334">
    <property type="entry name" value="5'-Nucleotdase_C"/>
</dbReference>
<gene>
    <name evidence="7" type="ORF">PhCBS80983_g04321</name>
</gene>
<dbReference type="EMBL" id="QEAQ01000066">
    <property type="protein sequence ID" value="TPX56723.1"/>
    <property type="molecule type" value="Genomic_DNA"/>
</dbReference>
<dbReference type="SUPFAM" id="SSF57184">
    <property type="entry name" value="Growth factor receptor domain"/>
    <property type="match status" value="1"/>
</dbReference>
<evidence type="ECO:0000256" key="4">
    <source>
        <dbReference type="SAM" id="SignalP"/>
    </source>
</evidence>
<feature type="signal peptide" evidence="4">
    <location>
        <begin position="1"/>
        <end position="18"/>
    </location>
</feature>
<feature type="transmembrane region" description="Helical" evidence="3">
    <location>
        <begin position="835"/>
        <end position="852"/>
    </location>
</feature>
<feature type="transmembrane region" description="Helical" evidence="3">
    <location>
        <begin position="940"/>
        <end position="964"/>
    </location>
</feature>
<dbReference type="GO" id="GO:0009166">
    <property type="term" value="P:nucleotide catabolic process"/>
    <property type="evidence" value="ECO:0007669"/>
    <property type="project" value="InterPro"/>
</dbReference>
<feature type="domain" description="5'-Nucleotidase C-terminal" evidence="5">
    <location>
        <begin position="353"/>
        <end position="504"/>
    </location>
</feature>
<dbReference type="AlphaFoldDB" id="A0A507DY63"/>
<dbReference type="InterPro" id="IPR011641">
    <property type="entry name" value="Tyr-kin_ephrin_A/B_rcpt-like"/>
</dbReference>
<evidence type="ECO:0000256" key="1">
    <source>
        <dbReference type="ARBA" id="ARBA00006654"/>
    </source>
</evidence>
<dbReference type="Pfam" id="PF02872">
    <property type="entry name" value="5_nucleotid_C"/>
    <property type="match status" value="1"/>
</dbReference>
<proteinExistence type="inferred from homology"/>
<dbReference type="SMART" id="SM01411">
    <property type="entry name" value="Ephrin_rec_like"/>
    <property type="match status" value="1"/>
</dbReference>
<keyword evidence="3" id="KW-0472">Membrane</keyword>
<dbReference type="SUPFAM" id="SSF56300">
    <property type="entry name" value="Metallo-dependent phosphatases"/>
    <property type="match status" value="1"/>
</dbReference>
<keyword evidence="4" id="KW-0732">Signal</keyword>
<feature type="chain" id="PRO_5021338832" evidence="4">
    <location>
        <begin position="19"/>
        <end position="1140"/>
    </location>
</feature>
<comment type="similarity">
    <text evidence="1">Belongs to the 5'-nucleotidase family.</text>
</comment>
<dbReference type="PANTHER" id="PTHR11575:SF24">
    <property type="entry name" value="5'-NUCLEOTIDASE"/>
    <property type="match status" value="1"/>
</dbReference>
<feature type="transmembrane region" description="Helical" evidence="3">
    <location>
        <begin position="976"/>
        <end position="1000"/>
    </location>
</feature>
<dbReference type="PANTHER" id="PTHR11575">
    <property type="entry name" value="5'-NUCLEOTIDASE-RELATED"/>
    <property type="match status" value="1"/>
</dbReference>
<feature type="transmembrane region" description="Helical" evidence="3">
    <location>
        <begin position="777"/>
        <end position="799"/>
    </location>
</feature>
<evidence type="ECO:0000313" key="7">
    <source>
        <dbReference type="EMBL" id="TPX56723.1"/>
    </source>
</evidence>
<organism evidence="7 8">
    <name type="scientific">Powellomyces hirtus</name>
    <dbReference type="NCBI Taxonomy" id="109895"/>
    <lineage>
        <taxon>Eukaryota</taxon>
        <taxon>Fungi</taxon>
        <taxon>Fungi incertae sedis</taxon>
        <taxon>Chytridiomycota</taxon>
        <taxon>Chytridiomycota incertae sedis</taxon>
        <taxon>Chytridiomycetes</taxon>
        <taxon>Spizellomycetales</taxon>
        <taxon>Powellomycetaceae</taxon>
        <taxon>Powellomyces</taxon>
    </lineage>
</organism>
<dbReference type="Pfam" id="PF07699">
    <property type="entry name" value="Ephrin_rec_like"/>
    <property type="match status" value="1"/>
</dbReference>
<feature type="region of interest" description="Disordered" evidence="2">
    <location>
        <begin position="1091"/>
        <end position="1140"/>
    </location>
</feature>
<evidence type="ECO:0000256" key="3">
    <source>
        <dbReference type="SAM" id="Phobius"/>
    </source>
</evidence>
<evidence type="ECO:0000313" key="8">
    <source>
        <dbReference type="Proteomes" id="UP000318582"/>
    </source>
</evidence>